<dbReference type="EMBL" id="VSRR010054958">
    <property type="protein sequence ID" value="MPC80767.1"/>
    <property type="molecule type" value="Genomic_DNA"/>
</dbReference>
<sequence>MEGGTPPPSYRRELDTRGRMSGRSSECQIVLPNYPMGARRC</sequence>
<evidence type="ECO:0000256" key="1">
    <source>
        <dbReference type="SAM" id="MobiDB-lite"/>
    </source>
</evidence>
<feature type="region of interest" description="Disordered" evidence="1">
    <location>
        <begin position="1"/>
        <end position="24"/>
    </location>
</feature>
<organism evidence="2 3">
    <name type="scientific">Portunus trituberculatus</name>
    <name type="common">Swimming crab</name>
    <name type="synonym">Neptunus trituberculatus</name>
    <dbReference type="NCBI Taxonomy" id="210409"/>
    <lineage>
        <taxon>Eukaryota</taxon>
        <taxon>Metazoa</taxon>
        <taxon>Ecdysozoa</taxon>
        <taxon>Arthropoda</taxon>
        <taxon>Crustacea</taxon>
        <taxon>Multicrustacea</taxon>
        <taxon>Malacostraca</taxon>
        <taxon>Eumalacostraca</taxon>
        <taxon>Eucarida</taxon>
        <taxon>Decapoda</taxon>
        <taxon>Pleocyemata</taxon>
        <taxon>Brachyura</taxon>
        <taxon>Eubrachyura</taxon>
        <taxon>Portunoidea</taxon>
        <taxon>Portunidae</taxon>
        <taxon>Portuninae</taxon>
        <taxon>Portunus</taxon>
    </lineage>
</organism>
<dbReference type="AlphaFoldDB" id="A0A5B7IGV7"/>
<dbReference type="Proteomes" id="UP000324222">
    <property type="component" value="Unassembled WGS sequence"/>
</dbReference>
<comment type="caution">
    <text evidence="2">The sequence shown here is derived from an EMBL/GenBank/DDBJ whole genome shotgun (WGS) entry which is preliminary data.</text>
</comment>
<name>A0A5B7IGV7_PORTR</name>
<reference evidence="2 3" key="1">
    <citation type="submission" date="2019-05" db="EMBL/GenBank/DDBJ databases">
        <title>Another draft genome of Portunus trituberculatus and its Hox gene families provides insights of decapod evolution.</title>
        <authorList>
            <person name="Jeong J.-H."/>
            <person name="Song I."/>
            <person name="Kim S."/>
            <person name="Choi T."/>
            <person name="Kim D."/>
            <person name="Ryu S."/>
            <person name="Kim W."/>
        </authorList>
    </citation>
    <scope>NUCLEOTIDE SEQUENCE [LARGE SCALE GENOMIC DNA]</scope>
    <source>
        <tissue evidence="2">Muscle</tissue>
    </source>
</reference>
<keyword evidence="3" id="KW-1185">Reference proteome</keyword>
<accession>A0A5B7IGV7</accession>
<gene>
    <name evidence="2" type="ORF">E2C01_075359</name>
</gene>
<evidence type="ECO:0000313" key="3">
    <source>
        <dbReference type="Proteomes" id="UP000324222"/>
    </source>
</evidence>
<proteinExistence type="predicted"/>
<protein>
    <submittedName>
        <fullName evidence="2">Uncharacterized protein</fullName>
    </submittedName>
</protein>
<evidence type="ECO:0000313" key="2">
    <source>
        <dbReference type="EMBL" id="MPC80767.1"/>
    </source>
</evidence>